<comment type="caution">
    <text evidence="2">The sequence shown here is derived from an EMBL/GenBank/DDBJ whole genome shotgun (WGS) entry which is preliminary data.</text>
</comment>
<dbReference type="Proteomes" id="UP000215261">
    <property type="component" value="Unassembled WGS sequence"/>
</dbReference>
<reference evidence="2 3" key="1">
    <citation type="submission" date="2016-03" db="EMBL/GenBank/DDBJ databases">
        <title>Sequencing of Lactobacillus Species from Commercial Turkeys.</title>
        <authorList>
            <person name="Johnson T.J."/>
            <person name="Youmans B.P."/>
            <person name="Case K.A."/>
        </authorList>
    </citation>
    <scope>NUCLEOTIDE SEQUENCE [LARGE SCALE GENOMIC DNA]</scope>
    <source>
        <strain evidence="2 3">UMNLA1</strain>
    </source>
</reference>
<name>A0A231QBG1_9LACO</name>
<feature type="compositionally biased region" description="Basic residues" evidence="1">
    <location>
        <begin position="1"/>
        <end position="15"/>
    </location>
</feature>
<sequence>MAKKKLSNKKLLHQKKANERKVTGIKKTDSAITPMNFISQEQFISEATKLLQKVKQSDNPTNIATFPAQLYPERKALARLLQGYILADANLKATDQLTNLTDYQNQNILVRGLVVDFIPGASDEEGRLVIQAPTIIAHNKDGQTSWNYLTEPLALAPSYQLALKDILSASDNVRVSIGDYIILDTLVTAKETLSQIAIVDSGLIITTKHGFNTLDSISSAFPRKKDFLFEFTDLPNEPSQWGLVLNNEGLTYWSPLASRSEQVDPKHLAEFNN</sequence>
<dbReference type="EMBL" id="LUGO01000082">
    <property type="protein sequence ID" value="OXS38147.1"/>
    <property type="molecule type" value="Genomic_DNA"/>
</dbReference>
<organism evidence="2 3">
    <name type="scientific">Ligilactobacillus agilis</name>
    <dbReference type="NCBI Taxonomy" id="1601"/>
    <lineage>
        <taxon>Bacteria</taxon>
        <taxon>Bacillati</taxon>
        <taxon>Bacillota</taxon>
        <taxon>Bacilli</taxon>
        <taxon>Lactobacillales</taxon>
        <taxon>Lactobacillaceae</taxon>
        <taxon>Ligilactobacillus</taxon>
    </lineage>
</organism>
<dbReference type="RefSeq" id="WP_089144466.1">
    <property type="nucleotide sequence ID" value="NZ_LUGD01000097.1"/>
</dbReference>
<evidence type="ECO:0000256" key="1">
    <source>
        <dbReference type="SAM" id="MobiDB-lite"/>
    </source>
</evidence>
<evidence type="ECO:0000313" key="2">
    <source>
        <dbReference type="EMBL" id="OXS38147.1"/>
    </source>
</evidence>
<proteinExistence type="predicted"/>
<gene>
    <name evidence="2" type="ORF">AYP69_09270</name>
</gene>
<accession>A0A231QBG1</accession>
<feature type="region of interest" description="Disordered" evidence="1">
    <location>
        <begin position="1"/>
        <end position="20"/>
    </location>
</feature>
<dbReference type="AlphaFoldDB" id="A0A231QBG1"/>
<protein>
    <submittedName>
        <fullName evidence="2">Uncharacterized protein</fullName>
    </submittedName>
</protein>
<evidence type="ECO:0000313" key="3">
    <source>
        <dbReference type="Proteomes" id="UP000215261"/>
    </source>
</evidence>